<dbReference type="AlphaFoldDB" id="A0A0C4DLN4"/>
<evidence type="ECO:0000256" key="1">
    <source>
        <dbReference type="SAM" id="MobiDB-lite"/>
    </source>
</evidence>
<dbReference type="OrthoDB" id="5229017at2759"/>
<feature type="compositionally biased region" description="Basic and acidic residues" evidence="1">
    <location>
        <begin position="714"/>
        <end position="726"/>
    </location>
</feature>
<reference evidence="3" key="5">
    <citation type="submission" date="2015-06" db="UniProtKB">
        <authorList>
            <consortium name="EnsemblFungi"/>
        </authorList>
    </citation>
    <scope>IDENTIFICATION</scope>
    <source>
        <strain evidence="3">ATCC 64411</strain>
    </source>
</reference>
<feature type="compositionally biased region" description="Basic and acidic residues" evidence="1">
    <location>
        <begin position="335"/>
        <end position="344"/>
    </location>
</feature>
<protein>
    <submittedName>
        <fullName evidence="2 3">Uncharacterized protein</fullName>
    </submittedName>
</protein>
<reference evidence="3" key="4">
    <citation type="journal article" date="2015" name="G3 (Bethesda)">
        <title>Genome sequences of three phytopathogenic species of the Magnaporthaceae family of fungi.</title>
        <authorList>
            <person name="Okagaki L.H."/>
            <person name="Nunes C.C."/>
            <person name="Sailsbery J."/>
            <person name="Clay B."/>
            <person name="Brown D."/>
            <person name="John T."/>
            <person name="Oh Y."/>
            <person name="Young N."/>
            <person name="Fitzgerald M."/>
            <person name="Haas B.J."/>
            <person name="Zeng Q."/>
            <person name="Young S."/>
            <person name="Adiconis X."/>
            <person name="Fan L."/>
            <person name="Levin J.Z."/>
            <person name="Mitchell T.K."/>
            <person name="Okubara P.A."/>
            <person name="Farman M.L."/>
            <person name="Kohn L.M."/>
            <person name="Birren B."/>
            <person name="Ma L.-J."/>
            <person name="Dean R.A."/>
        </authorList>
    </citation>
    <scope>NUCLEOTIDE SEQUENCE</scope>
    <source>
        <strain evidence="3">ATCC 64411 / 73-15</strain>
    </source>
</reference>
<feature type="region of interest" description="Disordered" evidence="1">
    <location>
        <begin position="428"/>
        <end position="451"/>
    </location>
</feature>
<reference evidence="4" key="2">
    <citation type="submission" date="2010-05" db="EMBL/GenBank/DDBJ databases">
        <title>The genome sequence of Magnaporthe poae strain ATCC 64411.</title>
        <authorList>
            <person name="Ma L.-J."/>
            <person name="Dead R."/>
            <person name="Young S."/>
            <person name="Zeng Q."/>
            <person name="Koehrsen M."/>
            <person name="Alvarado L."/>
            <person name="Berlin A."/>
            <person name="Chapman S.B."/>
            <person name="Chen Z."/>
            <person name="Freedman E."/>
            <person name="Gellesch M."/>
            <person name="Goldberg J."/>
            <person name="Griggs A."/>
            <person name="Gujja S."/>
            <person name="Heilman E.R."/>
            <person name="Heiman D."/>
            <person name="Hepburn T."/>
            <person name="Howarth C."/>
            <person name="Jen D."/>
            <person name="Larson L."/>
            <person name="Mehta T."/>
            <person name="Neiman D."/>
            <person name="Pearson M."/>
            <person name="Roberts A."/>
            <person name="Saif S."/>
            <person name="Shea T."/>
            <person name="Shenoy N."/>
            <person name="Sisk P."/>
            <person name="Stolte C."/>
            <person name="Sykes S."/>
            <person name="Walk T."/>
            <person name="White J."/>
            <person name="Yandava C."/>
            <person name="Haas B."/>
            <person name="Nusbaum C."/>
            <person name="Birren B."/>
        </authorList>
    </citation>
    <scope>NUCLEOTIDE SEQUENCE [LARGE SCALE GENOMIC DNA]</scope>
    <source>
        <strain evidence="4">ATCC 64411 / 73-15</strain>
    </source>
</reference>
<evidence type="ECO:0000313" key="2">
    <source>
        <dbReference type="EMBL" id="KLU81593.1"/>
    </source>
</evidence>
<dbReference type="VEuPathDB" id="FungiDB:MAPG_00678"/>
<evidence type="ECO:0000313" key="4">
    <source>
        <dbReference type="Proteomes" id="UP000011715"/>
    </source>
</evidence>
<feature type="region of interest" description="Disordered" evidence="1">
    <location>
        <begin position="685"/>
        <end position="726"/>
    </location>
</feature>
<feature type="region of interest" description="Disordered" evidence="1">
    <location>
        <begin position="472"/>
        <end position="493"/>
    </location>
</feature>
<keyword evidence="4" id="KW-1185">Reference proteome</keyword>
<feature type="compositionally biased region" description="Basic and acidic residues" evidence="1">
    <location>
        <begin position="693"/>
        <end position="706"/>
    </location>
</feature>
<feature type="compositionally biased region" description="Pro residues" evidence="1">
    <location>
        <begin position="182"/>
        <end position="195"/>
    </location>
</feature>
<reference evidence="2" key="3">
    <citation type="submission" date="2011-03" db="EMBL/GenBank/DDBJ databases">
        <title>Annotation of Magnaporthe poae ATCC 64411.</title>
        <authorList>
            <person name="Ma L.-J."/>
            <person name="Dead R."/>
            <person name="Young S.K."/>
            <person name="Zeng Q."/>
            <person name="Gargeya S."/>
            <person name="Fitzgerald M."/>
            <person name="Haas B."/>
            <person name="Abouelleil A."/>
            <person name="Alvarado L."/>
            <person name="Arachchi H.M."/>
            <person name="Berlin A."/>
            <person name="Brown A."/>
            <person name="Chapman S.B."/>
            <person name="Chen Z."/>
            <person name="Dunbar C."/>
            <person name="Freedman E."/>
            <person name="Gearin G."/>
            <person name="Gellesch M."/>
            <person name="Goldberg J."/>
            <person name="Griggs A."/>
            <person name="Gujja S."/>
            <person name="Heiman D."/>
            <person name="Howarth C."/>
            <person name="Larson L."/>
            <person name="Lui A."/>
            <person name="MacDonald P.J.P."/>
            <person name="Mehta T."/>
            <person name="Montmayeur A."/>
            <person name="Murphy C."/>
            <person name="Neiman D."/>
            <person name="Pearson M."/>
            <person name="Priest M."/>
            <person name="Roberts A."/>
            <person name="Saif S."/>
            <person name="Shea T."/>
            <person name="Shenoy N."/>
            <person name="Sisk P."/>
            <person name="Stolte C."/>
            <person name="Sykes S."/>
            <person name="Yandava C."/>
            <person name="Wortman J."/>
            <person name="Nusbaum C."/>
            <person name="Birren B."/>
        </authorList>
    </citation>
    <scope>NUCLEOTIDE SEQUENCE</scope>
    <source>
        <strain evidence="2">ATCC 64411</strain>
    </source>
</reference>
<dbReference type="eggNOG" id="ENOG502QQXP">
    <property type="taxonomic scope" value="Eukaryota"/>
</dbReference>
<gene>
    <name evidence="2" type="ORF">MAPG_00678</name>
</gene>
<sequence length="726" mass="80288">MAASTHGEAEPGRDTTGMHRYGMFNTMSSPRARAQASPVQPLAATARPDTPTPTPIRGDFIPVSTSSLTMPSSPPRRDQSPDHGVTLHMSFTDSQMNLLAEAISRPNSPEKGPGRGRSGGADGVPAQRSHHRAYSEDDALAAVPQAATSFLSHHHAPPPVPPSGSHGYAKARGQSPARRAGPIPPRQYPVRPVPLAPQKLREDSPARCANRRARYPANLSHDGHFGGQVASSTAIDDRYGAPTIAQRRGGPRPSVDTLTAQLRGSPSHRKTPIEIMQEPVVPERSKSTTTASVSRFGEARGRADSNPSPSFYSTEDRKDGYESEYETIVAVTPPDSRDGSEGVERSGAVMQSLAEYEQLYNTHMSMQAEIVSERPAAGTGPDRGANYPRVYSPLTPFIETMEEKMPRRKVLIGERGWLENTVRTADGGVSGVGRGRSQAPPAQQQQQQKRGIFESLKKAAKDVVERADLKGATAHRLGPRPMGGPGGGGTSDRRAVSRLDISLDPREQSVFYCELEFLVTTGLEGYIAAQFNAGRLQPVKLNKVAEAWRQKGRPRVVGFRYDIETQLELVLMHLHDFKFYGIECSSPAAITGVLEMMRADGRAMRVRTFCQPDLVMAKQLLDAQKLFNIIGCPENLQYQLHQVVRFFKLVLAREKNIQDRHYRRPPPPAKRAAPLRRFQREMAERVPAQDALSRFDRHRELRDDGSHHRRHHSKDQLDEKDLYRRY</sequence>
<dbReference type="EnsemblFungi" id="MAPG_00678T0">
    <property type="protein sequence ID" value="MAPG_00678T0"/>
    <property type="gene ID" value="MAPG_00678"/>
</dbReference>
<dbReference type="OMA" id="FYCELEF"/>
<dbReference type="Proteomes" id="UP000011715">
    <property type="component" value="Unassembled WGS sequence"/>
</dbReference>
<dbReference type="STRING" id="644358.A0A0C4DLN4"/>
<dbReference type="EMBL" id="ADBL01000159">
    <property type="status" value="NOT_ANNOTATED_CDS"/>
    <property type="molecule type" value="Genomic_DNA"/>
</dbReference>
<feature type="region of interest" description="Disordered" evidence="1">
    <location>
        <begin position="1"/>
        <end position="345"/>
    </location>
</feature>
<feature type="compositionally biased region" description="Low complexity" evidence="1">
    <location>
        <begin position="62"/>
        <end position="71"/>
    </location>
</feature>
<name>A0A0C4DLN4_MAGP6</name>
<feature type="compositionally biased region" description="Low complexity" evidence="1">
    <location>
        <begin position="435"/>
        <end position="448"/>
    </location>
</feature>
<evidence type="ECO:0000313" key="3">
    <source>
        <dbReference type="EnsemblFungi" id="MAPG_00678T0"/>
    </source>
</evidence>
<accession>A0A0C4DLN4</accession>
<feature type="compositionally biased region" description="Basic and acidic residues" evidence="1">
    <location>
        <begin position="7"/>
        <end position="17"/>
    </location>
</feature>
<reference evidence="2" key="1">
    <citation type="submission" date="2010-05" db="EMBL/GenBank/DDBJ databases">
        <title>The Genome Sequence of Magnaporthe poae strain ATCC 64411.</title>
        <authorList>
            <consortium name="The Broad Institute Genome Sequencing Platform"/>
            <consortium name="Broad Institute Genome Sequencing Center for Infectious Disease"/>
            <person name="Ma L.-J."/>
            <person name="Dead R."/>
            <person name="Young S."/>
            <person name="Zeng Q."/>
            <person name="Koehrsen M."/>
            <person name="Alvarado L."/>
            <person name="Berlin A."/>
            <person name="Chapman S.B."/>
            <person name="Chen Z."/>
            <person name="Freedman E."/>
            <person name="Gellesch M."/>
            <person name="Goldberg J."/>
            <person name="Griggs A."/>
            <person name="Gujja S."/>
            <person name="Heilman E.R."/>
            <person name="Heiman D."/>
            <person name="Hepburn T."/>
            <person name="Howarth C."/>
            <person name="Jen D."/>
            <person name="Larson L."/>
            <person name="Mehta T."/>
            <person name="Neiman D."/>
            <person name="Pearson M."/>
            <person name="Roberts A."/>
            <person name="Saif S."/>
            <person name="Shea T."/>
            <person name="Shenoy N."/>
            <person name="Sisk P."/>
            <person name="Stolte C."/>
            <person name="Sykes S."/>
            <person name="Walk T."/>
            <person name="White J."/>
            <person name="Yandava C."/>
            <person name="Haas B."/>
            <person name="Nusbaum C."/>
            <person name="Birren B."/>
        </authorList>
    </citation>
    <scope>NUCLEOTIDE SEQUENCE</scope>
    <source>
        <strain evidence="2">ATCC 64411</strain>
    </source>
</reference>
<feature type="compositionally biased region" description="Gly residues" evidence="1">
    <location>
        <begin position="481"/>
        <end position="490"/>
    </location>
</feature>
<dbReference type="EMBL" id="GL876966">
    <property type="protein sequence ID" value="KLU81593.1"/>
    <property type="molecule type" value="Genomic_DNA"/>
</dbReference>
<proteinExistence type="predicted"/>
<organism evidence="3 4">
    <name type="scientific">Magnaporthiopsis poae (strain ATCC 64411 / 73-15)</name>
    <name type="common">Kentucky bluegrass fungus</name>
    <name type="synonym">Magnaporthe poae</name>
    <dbReference type="NCBI Taxonomy" id="644358"/>
    <lineage>
        <taxon>Eukaryota</taxon>
        <taxon>Fungi</taxon>
        <taxon>Dikarya</taxon>
        <taxon>Ascomycota</taxon>
        <taxon>Pezizomycotina</taxon>
        <taxon>Sordariomycetes</taxon>
        <taxon>Sordariomycetidae</taxon>
        <taxon>Magnaporthales</taxon>
        <taxon>Magnaporthaceae</taxon>
        <taxon>Magnaporthiopsis</taxon>
    </lineage>
</organism>